<feature type="binding site" evidence="14">
    <location>
        <position position="390"/>
    </location>
    <ligand>
        <name>substrate</name>
    </ligand>
</feature>
<dbReference type="GO" id="GO:0005576">
    <property type="term" value="C:extracellular region"/>
    <property type="evidence" value="ECO:0007669"/>
    <property type="project" value="UniProtKB-SubCell"/>
</dbReference>
<evidence type="ECO:0000256" key="12">
    <source>
        <dbReference type="HAMAP-Rule" id="MF_00318"/>
    </source>
</evidence>
<dbReference type="InterPro" id="IPR029017">
    <property type="entry name" value="Enolase-like_N"/>
</dbReference>
<dbReference type="SFLD" id="SFLDG00178">
    <property type="entry name" value="enolase"/>
    <property type="match status" value="1"/>
</dbReference>
<sequence length="429" mass="45622">MASIQRVTARQILDSRGTPTVEVDVTTEEGVLGRAAVPSGASTGAYEAVELRDGDADRYHGQGVLRAVGHVNDAVADALHGTSVLEQVAIDDTLRALDGTEDKSNLGANAILGASLAAAKAGAATLGVPLYRHLGRATARTLPVPLMNILNGGEHADNNVDMQEFMIAPAGADSFSEALRTGAEVFHTLESVLQDRDYSTAVGDEGGFAPDLGSNEEAVELILDAIEKAGYTAGSDVFVALDPAAAEMVEDEAYVFWKSDPDTERSSEDMVEYWAEWVDRYPILSIEDAMDEDDWDGWAMLTDAIGDEVQLVGDDLFVTNTKRLTRGVEEGCGNSILIKPNQIGTLTETLNAIETAHTHGFTAIISHRSGETEDTTIADLAVATGTGQIKTGSASRSDRVAKYNQLLRIEEQLGATAHYPGLDAFPLTN</sequence>
<dbReference type="GO" id="GO:0009986">
    <property type="term" value="C:cell surface"/>
    <property type="evidence" value="ECO:0007669"/>
    <property type="project" value="UniProtKB-SubCell"/>
</dbReference>
<feature type="active site" description="Proton donor" evidence="12 13">
    <location>
        <position position="205"/>
    </location>
</feature>
<evidence type="ECO:0000256" key="13">
    <source>
        <dbReference type="PIRSR" id="PIRSR001400-1"/>
    </source>
</evidence>
<evidence type="ECO:0000259" key="17">
    <source>
        <dbReference type="SMART" id="SM01193"/>
    </source>
</evidence>
<feature type="binding site" evidence="12">
    <location>
        <position position="390"/>
    </location>
    <ligand>
        <name>(2R)-2-phosphoglycerate</name>
        <dbReference type="ChEBI" id="CHEBI:58289"/>
    </ligand>
</feature>
<evidence type="ECO:0000313" key="18">
    <source>
        <dbReference type="EMBL" id="MCS4121459.1"/>
    </source>
</evidence>
<dbReference type="SMART" id="SM01193">
    <property type="entry name" value="Enolase_N"/>
    <property type="match status" value="1"/>
</dbReference>
<comment type="similarity">
    <text evidence="2 12">Belongs to the enolase family.</text>
</comment>
<dbReference type="Pfam" id="PF00113">
    <property type="entry name" value="Enolase_C"/>
    <property type="match status" value="1"/>
</dbReference>
<dbReference type="EMBL" id="JANUBL010000003">
    <property type="protein sequence ID" value="MCS4121459.1"/>
    <property type="molecule type" value="Genomic_DNA"/>
</dbReference>
<dbReference type="FunFam" id="3.20.20.120:FF:000001">
    <property type="entry name" value="Enolase"/>
    <property type="match status" value="1"/>
</dbReference>
<evidence type="ECO:0000256" key="6">
    <source>
        <dbReference type="ARBA" id="ARBA00022525"/>
    </source>
</evidence>
<feature type="binding site" evidence="12">
    <location>
        <position position="163"/>
    </location>
    <ligand>
        <name>(2R)-2-phosphoglycerate</name>
        <dbReference type="ChEBI" id="CHEBI:58289"/>
    </ligand>
</feature>
<evidence type="ECO:0000256" key="10">
    <source>
        <dbReference type="ARBA" id="ARBA00023239"/>
    </source>
</evidence>
<dbReference type="PRINTS" id="PR00148">
    <property type="entry name" value="ENOLASE"/>
</dbReference>
<evidence type="ECO:0000256" key="9">
    <source>
        <dbReference type="ARBA" id="ARBA00023152"/>
    </source>
</evidence>
<dbReference type="FunFam" id="3.30.390.10:FF:000001">
    <property type="entry name" value="Enolase"/>
    <property type="match status" value="1"/>
</dbReference>
<dbReference type="PROSITE" id="PS00164">
    <property type="entry name" value="ENOLASE"/>
    <property type="match status" value="1"/>
</dbReference>
<dbReference type="SUPFAM" id="SSF54826">
    <property type="entry name" value="Enolase N-terminal domain-like"/>
    <property type="match status" value="1"/>
</dbReference>
<evidence type="ECO:0000256" key="1">
    <source>
        <dbReference type="ARBA" id="ARBA00005031"/>
    </source>
</evidence>
<evidence type="ECO:0000256" key="7">
    <source>
        <dbReference type="ARBA" id="ARBA00022723"/>
    </source>
</evidence>
<reference evidence="18" key="1">
    <citation type="submission" date="2022-08" db="EMBL/GenBank/DDBJ databases">
        <title>Genomic Encyclopedia of Type Strains, Phase V (KMG-V): Genome sequencing to study the core and pangenomes of soil and plant-associated prokaryotes.</title>
        <authorList>
            <person name="Whitman W."/>
        </authorList>
    </citation>
    <scope>NUCLEOTIDE SEQUENCE</scope>
    <source>
        <strain evidence="18">SP3026</strain>
    </source>
</reference>
<keyword evidence="10 12" id="KW-0456">Lyase</keyword>
<dbReference type="GO" id="GO:0004634">
    <property type="term" value="F:phosphopyruvate hydratase activity"/>
    <property type="evidence" value="ECO:0007669"/>
    <property type="project" value="UniProtKB-UniRule"/>
</dbReference>
<evidence type="ECO:0000256" key="2">
    <source>
        <dbReference type="ARBA" id="ARBA00009604"/>
    </source>
</evidence>
<evidence type="ECO:0000256" key="11">
    <source>
        <dbReference type="ARBA" id="ARBA00045763"/>
    </source>
</evidence>
<dbReference type="Proteomes" id="UP001155144">
    <property type="component" value="Unassembled WGS sequence"/>
</dbReference>
<feature type="binding site" evidence="14">
    <location>
        <begin position="366"/>
        <end position="369"/>
    </location>
    <ligand>
        <name>substrate</name>
    </ligand>
</feature>
<proteinExistence type="inferred from homology"/>
<dbReference type="PIRSF" id="PIRSF001400">
    <property type="entry name" value="Enolase"/>
    <property type="match status" value="1"/>
</dbReference>
<feature type="domain" description="Enolase C-terminal TIM barrel" evidence="16">
    <location>
        <begin position="139"/>
        <end position="427"/>
    </location>
</feature>
<dbReference type="GO" id="GO:0000287">
    <property type="term" value="F:magnesium ion binding"/>
    <property type="evidence" value="ECO:0007669"/>
    <property type="project" value="UniProtKB-UniRule"/>
</dbReference>
<dbReference type="EC" id="4.2.1.11" evidence="3 12"/>
<comment type="pathway">
    <text evidence="1 12">Carbohydrate degradation; glycolysis; pyruvate from D-glyceraldehyde 3-phosphate: step 4/5.</text>
</comment>
<feature type="domain" description="Enolase N-terminal" evidence="17">
    <location>
        <begin position="4"/>
        <end position="134"/>
    </location>
</feature>
<feature type="binding site" evidence="14">
    <location>
        <position position="314"/>
    </location>
    <ligand>
        <name>substrate</name>
    </ligand>
</feature>
<dbReference type="PANTHER" id="PTHR11902">
    <property type="entry name" value="ENOLASE"/>
    <property type="match status" value="1"/>
</dbReference>
<accession>A0A9X2V7P1</accession>
<comment type="function">
    <text evidence="11 12">Catalyzes the reversible conversion of 2-phosphoglycerate (2-PG) into phosphoenolpyruvate (PEP). It is essential for the degradation of carbohydrates via glycolysis.</text>
</comment>
<keyword evidence="8 12" id="KW-0460">Magnesium</keyword>
<dbReference type="SFLD" id="SFLDF00002">
    <property type="entry name" value="enolase"/>
    <property type="match status" value="1"/>
</dbReference>
<feature type="binding site" evidence="12 15">
    <location>
        <position position="287"/>
    </location>
    <ligand>
        <name>Mg(2+)</name>
        <dbReference type="ChEBI" id="CHEBI:18420"/>
    </ligand>
</feature>
<evidence type="ECO:0000313" key="19">
    <source>
        <dbReference type="Proteomes" id="UP001155144"/>
    </source>
</evidence>
<dbReference type="Pfam" id="PF03952">
    <property type="entry name" value="Enolase_N"/>
    <property type="match status" value="1"/>
</dbReference>
<dbReference type="AlphaFoldDB" id="A0A9X2V7P1"/>
<feature type="binding site" evidence="14">
    <location>
        <position position="287"/>
    </location>
    <ligand>
        <name>substrate</name>
    </ligand>
</feature>
<feature type="binding site" evidence="12">
    <location>
        <position position="368"/>
    </location>
    <ligand>
        <name>(2R)-2-phosphoglycerate</name>
        <dbReference type="ChEBI" id="CHEBI:58289"/>
    </ligand>
</feature>
<evidence type="ECO:0000256" key="8">
    <source>
        <dbReference type="ARBA" id="ARBA00022842"/>
    </source>
</evidence>
<protein>
    <recommendedName>
        <fullName evidence="4 12">Enolase</fullName>
        <ecNumber evidence="3 12">4.2.1.11</ecNumber>
    </recommendedName>
    <alternativeName>
        <fullName evidence="12">2-phospho-D-glycerate hydro-lyase</fullName>
    </alternativeName>
    <alternativeName>
        <fullName evidence="12">2-phosphoglycerate dehydratase</fullName>
    </alternativeName>
</protein>
<keyword evidence="5 12" id="KW-0963">Cytoplasm</keyword>
<dbReference type="InterPro" id="IPR036849">
    <property type="entry name" value="Enolase-like_C_sf"/>
</dbReference>
<feature type="binding site" evidence="12 15">
    <location>
        <position position="314"/>
    </location>
    <ligand>
        <name>Mg(2+)</name>
        <dbReference type="ChEBI" id="CHEBI:18420"/>
    </ligand>
</feature>
<keyword evidence="6 12" id="KW-0964">Secreted</keyword>
<comment type="subcellular location">
    <subcellularLocation>
        <location evidence="12">Cytoplasm</location>
    </subcellularLocation>
    <subcellularLocation>
        <location evidence="12">Secreted</location>
    </subcellularLocation>
    <subcellularLocation>
        <location evidence="12">Cell surface</location>
    </subcellularLocation>
    <text evidence="12">Fractions of enolase are present in both the cytoplasm and on the cell surface.</text>
</comment>
<evidence type="ECO:0000256" key="4">
    <source>
        <dbReference type="ARBA" id="ARBA00017068"/>
    </source>
</evidence>
<comment type="cofactor">
    <cofactor evidence="15">
        <name>Mg(2+)</name>
        <dbReference type="ChEBI" id="CHEBI:18420"/>
    </cofactor>
    <text evidence="15">Mg(2+) is required for catalysis and for stabilizing the dimer.</text>
</comment>
<evidence type="ECO:0000256" key="3">
    <source>
        <dbReference type="ARBA" id="ARBA00012058"/>
    </source>
</evidence>
<dbReference type="CDD" id="cd03313">
    <property type="entry name" value="enolase"/>
    <property type="match status" value="1"/>
</dbReference>
<dbReference type="SFLD" id="SFLDS00001">
    <property type="entry name" value="Enolase"/>
    <property type="match status" value="1"/>
</dbReference>
<dbReference type="NCBIfam" id="TIGR01060">
    <property type="entry name" value="eno"/>
    <property type="match status" value="1"/>
</dbReference>
<comment type="catalytic activity">
    <reaction evidence="12">
        <text>(2R)-2-phosphoglycerate = phosphoenolpyruvate + H2O</text>
        <dbReference type="Rhea" id="RHEA:10164"/>
        <dbReference type="ChEBI" id="CHEBI:15377"/>
        <dbReference type="ChEBI" id="CHEBI:58289"/>
        <dbReference type="ChEBI" id="CHEBI:58702"/>
        <dbReference type="EC" id="4.2.1.11"/>
    </reaction>
</comment>
<feature type="binding site" evidence="12 15">
    <location>
        <position position="242"/>
    </location>
    <ligand>
        <name>Mg(2+)</name>
        <dbReference type="ChEBI" id="CHEBI:18420"/>
    </ligand>
</feature>
<dbReference type="Gene3D" id="3.20.20.120">
    <property type="entry name" value="Enolase-like C-terminal domain"/>
    <property type="match status" value="1"/>
</dbReference>
<feature type="binding site" evidence="12">
    <location>
        <position position="369"/>
    </location>
    <ligand>
        <name>(2R)-2-phosphoglycerate</name>
        <dbReference type="ChEBI" id="CHEBI:58289"/>
    </ligand>
</feature>
<feature type="binding site" evidence="12">
    <location>
        <position position="339"/>
    </location>
    <ligand>
        <name>(2R)-2-phosphoglycerate</name>
        <dbReference type="ChEBI" id="CHEBI:58289"/>
    </ligand>
</feature>
<dbReference type="InterPro" id="IPR000941">
    <property type="entry name" value="Enolase"/>
</dbReference>
<comment type="caution">
    <text evidence="18">The sequence shown here is derived from an EMBL/GenBank/DDBJ whole genome shotgun (WGS) entry which is preliminary data.</text>
</comment>
<evidence type="ECO:0000259" key="16">
    <source>
        <dbReference type="SMART" id="SM01192"/>
    </source>
</evidence>
<dbReference type="InterPro" id="IPR020811">
    <property type="entry name" value="Enolase_N"/>
</dbReference>
<dbReference type="Gene3D" id="3.30.390.10">
    <property type="entry name" value="Enolase-like, N-terminal domain"/>
    <property type="match status" value="1"/>
</dbReference>
<dbReference type="SMART" id="SM01192">
    <property type="entry name" value="Enolase_C"/>
    <property type="match status" value="1"/>
</dbReference>
<dbReference type="HAMAP" id="MF_00318">
    <property type="entry name" value="Enolase"/>
    <property type="match status" value="1"/>
</dbReference>
<dbReference type="InterPro" id="IPR020809">
    <property type="entry name" value="Enolase_CS"/>
</dbReference>
<name>A0A9X2V7P1_9BACT</name>
<evidence type="ECO:0000256" key="15">
    <source>
        <dbReference type="PIRSR" id="PIRSR001400-3"/>
    </source>
</evidence>
<dbReference type="PANTHER" id="PTHR11902:SF1">
    <property type="entry name" value="ENOLASE"/>
    <property type="match status" value="1"/>
</dbReference>
<evidence type="ECO:0000256" key="14">
    <source>
        <dbReference type="PIRSR" id="PIRSR001400-2"/>
    </source>
</evidence>
<feature type="active site" description="Proton acceptor" evidence="12 13">
    <location>
        <position position="339"/>
    </location>
</feature>
<dbReference type="RefSeq" id="WP_259039931.1">
    <property type="nucleotide sequence ID" value="NZ_JANTZE010000001.1"/>
</dbReference>
<feature type="binding site" evidence="14">
    <location>
        <position position="155"/>
    </location>
    <ligand>
        <name>substrate</name>
    </ligand>
</feature>
<dbReference type="SUPFAM" id="SSF51604">
    <property type="entry name" value="Enolase C-terminal domain-like"/>
    <property type="match status" value="1"/>
</dbReference>
<organism evidence="18 19">
    <name type="scientific">Salinibacter ruber</name>
    <dbReference type="NCBI Taxonomy" id="146919"/>
    <lineage>
        <taxon>Bacteria</taxon>
        <taxon>Pseudomonadati</taxon>
        <taxon>Rhodothermota</taxon>
        <taxon>Rhodothermia</taxon>
        <taxon>Rhodothermales</taxon>
        <taxon>Salinibacteraceae</taxon>
        <taxon>Salinibacter</taxon>
    </lineage>
</organism>
<evidence type="ECO:0000256" key="5">
    <source>
        <dbReference type="ARBA" id="ARBA00022490"/>
    </source>
</evidence>
<gene>
    <name evidence="12" type="primary">eno</name>
    <name evidence="18" type="ORF">GGP45_001812</name>
</gene>
<comment type="cofactor">
    <cofactor evidence="12">
        <name>Mg(2+)</name>
        <dbReference type="ChEBI" id="CHEBI:18420"/>
    </cofactor>
    <text evidence="12">Binds a second Mg(2+) ion via substrate during catalysis.</text>
</comment>
<dbReference type="GO" id="GO:0000015">
    <property type="term" value="C:phosphopyruvate hydratase complex"/>
    <property type="evidence" value="ECO:0007669"/>
    <property type="project" value="InterPro"/>
</dbReference>
<dbReference type="InterPro" id="IPR020810">
    <property type="entry name" value="Enolase_C"/>
</dbReference>
<keyword evidence="7 12" id="KW-0479">Metal-binding</keyword>
<keyword evidence="9 12" id="KW-0324">Glycolysis</keyword>
<feature type="binding site" evidence="14">
    <location>
        <position position="164"/>
    </location>
    <ligand>
        <name>substrate</name>
    </ligand>
</feature>
<dbReference type="GO" id="GO:0006096">
    <property type="term" value="P:glycolytic process"/>
    <property type="evidence" value="ECO:0007669"/>
    <property type="project" value="UniProtKB-UniRule"/>
</dbReference>